<dbReference type="Proteomes" id="UP000002051">
    <property type="component" value="Chromosome 8"/>
</dbReference>
<accession>A0A072TKA6</accession>
<organism evidence="1 4">
    <name type="scientific">Medicago truncatula</name>
    <name type="common">Barrel medic</name>
    <name type="synonym">Medicago tribuloides</name>
    <dbReference type="NCBI Taxonomy" id="3880"/>
    <lineage>
        <taxon>Eukaryota</taxon>
        <taxon>Viridiplantae</taxon>
        <taxon>Streptophyta</taxon>
        <taxon>Embryophyta</taxon>
        <taxon>Tracheophyta</taxon>
        <taxon>Spermatophyta</taxon>
        <taxon>Magnoliopsida</taxon>
        <taxon>eudicotyledons</taxon>
        <taxon>Gunneridae</taxon>
        <taxon>Pentapetalae</taxon>
        <taxon>rosids</taxon>
        <taxon>fabids</taxon>
        <taxon>Fabales</taxon>
        <taxon>Fabaceae</taxon>
        <taxon>Papilionoideae</taxon>
        <taxon>50 kb inversion clade</taxon>
        <taxon>NPAAA clade</taxon>
        <taxon>Hologalegina</taxon>
        <taxon>IRL clade</taxon>
        <taxon>Trifolieae</taxon>
        <taxon>Medicago</taxon>
    </lineage>
</organism>
<reference evidence="2" key="5">
    <citation type="journal article" date="2018" name="Nat. Plants">
        <title>Whole-genome landscape of Medicago truncatula symbiotic genes.</title>
        <authorList>
            <person name="Pecrix Y."/>
            <person name="Gamas P."/>
            <person name="Carrere S."/>
        </authorList>
    </citation>
    <scope>NUCLEOTIDE SEQUENCE</scope>
    <source>
        <tissue evidence="2">Leaves</tissue>
    </source>
</reference>
<dbReference type="Gene3D" id="3.90.1150.10">
    <property type="entry name" value="Aspartate Aminotransferase, domain 1"/>
    <property type="match status" value="1"/>
</dbReference>
<proteinExistence type="predicted"/>
<evidence type="ECO:0000313" key="4">
    <source>
        <dbReference type="Proteomes" id="UP000002051"/>
    </source>
</evidence>
<dbReference type="STRING" id="3880.A0A072TKA6"/>
<dbReference type="GO" id="GO:0003992">
    <property type="term" value="F:N2-acetyl-L-ornithine:2-oxoglutarate 5-aminotransferase activity"/>
    <property type="evidence" value="ECO:0007669"/>
    <property type="project" value="UniProtKB-EC"/>
</dbReference>
<evidence type="ECO:0000313" key="3">
    <source>
        <dbReference type="EnsemblPlants" id="KEH17939"/>
    </source>
</evidence>
<keyword evidence="1" id="KW-0032">Aminotransferase</keyword>
<reference evidence="3" key="3">
    <citation type="submission" date="2015-04" db="UniProtKB">
        <authorList>
            <consortium name="EnsemblPlants"/>
        </authorList>
    </citation>
    <scope>IDENTIFICATION</scope>
    <source>
        <strain evidence="3">cv. Jemalong A17</strain>
    </source>
</reference>
<dbReference type="SUPFAM" id="SSF53383">
    <property type="entry name" value="PLP-dependent transferases"/>
    <property type="match status" value="1"/>
</dbReference>
<dbReference type="EMBL" id="CM001224">
    <property type="protein sequence ID" value="KEH17939.1"/>
    <property type="molecule type" value="Genomic_DNA"/>
</dbReference>
<protein>
    <submittedName>
        <fullName evidence="1">Acetylornithine aminotransferase, putative</fullName>
    </submittedName>
    <submittedName>
        <fullName evidence="2">Putative acetylornithine transaminase</fullName>
        <ecNumber evidence="2">2.6.1.11</ecNumber>
    </submittedName>
</protein>
<dbReference type="AlphaFoldDB" id="A0A072TKA6"/>
<dbReference type="EnsemblPlants" id="KEH17939">
    <property type="protein sequence ID" value="KEH17939"/>
    <property type="gene ID" value="MTR_8g007510"/>
</dbReference>
<evidence type="ECO:0000313" key="1">
    <source>
        <dbReference type="EMBL" id="KEH17939.1"/>
    </source>
</evidence>
<gene>
    <name evidence="1" type="ordered locus">MTR_8g007510</name>
    <name evidence="2" type="ORF">MtrunA17_Chr8g0336171</name>
</gene>
<dbReference type="Gramene" id="rna44676">
    <property type="protein sequence ID" value="RHN38715.1"/>
    <property type="gene ID" value="gene44676"/>
</dbReference>
<reference evidence="5" key="4">
    <citation type="journal article" date="2018" name="Nat. Plants">
        <title>Whole-genome landscape of Medicago truncatula symbiotic genes.</title>
        <authorList>
            <person name="Pecrix Y."/>
            <person name="Staton S.E."/>
            <person name="Sallet E."/>
            <person name="Lelandais-Briere C."/>
            <person name="Moreau S."/>
            <person name="Carrere S."/>
            <person name="Blein T."/>
            <person name="Jardinaud M.F."/>
            <person name="Latrasse D."/>
            <person name="Zouine M."/>
            <person name="Zahm M."/>
            <person name="Kreplak J."/>
            <person name="Mayjonade B."/>
            <person name="Satge C."/>
            <person name="Perez M."/>
            <person name="Cauet S."/>
            <person name="Marande W."/>
            <person name="Chantry-Darmon C."/>
            <person name="Lopez-Roques C."/>
            <person name="Bouchez O."/>
            <person name="Berard A."/>
            <person name="Debelle F."/>
            <person name="Munos S."/>
            <person name="Bendahmane A."/>
            <person name="Berges H."/>
            <person name="Niebel A."/>
            <person name="Buitink J."/>
            <person name="Frugier F."/>
            <person name="Benhamed M."/>
            <person name="Crespi M."/>
            <person name="Gouzy J."/>
            <person name="Gamas P."/>
        </authorList>
    </citation>
    <scope>NUCLEOTIDE SEQUENCE [LARGE SCALE GENOMIC DNA]</scope>
    <source>
        <strain evidence="5">cv. Jemalong A17</strain>
    </source>
</reference>
<sequence>MSAVQICLNHSTSQSPYKPIHFFNLERDNTLIRGRSVPRNNFQRAVVSACLNNVDVSAANAGKIASEKTKAVIEMEGKYLVGTYARIPVVLERGEGCKVYDIEGREYLELRH</sequence>
<dbReference type="EMBL" id="PSQE01000008">
    <property type="protein sequence ID" value="RHN38715.1"/>
    <property type="molecule type" value="Genomic_DNA"/>
</dbReference>
<evidence type="ECO:0000313" key="5">
    <source>
        <dbReference type="Proteomes" id="UP000265566"/>
    </source>
</evidence>
<dbReference type="InterPro" id="IPR015422">
    <property type="entry name" value="PyrdxlP-dep_Trfase_small"/>
</dbReference>
<reference evidence="1 4" key="1">
    <citation type="journal article" date="2011" name="Nature">
        <title>The Medicago genome provides insight into the evolution of rhizobial symbioses.</title>
        <authorList>
            <person name="Young N.D."/>
            <person name="Debelle F."/>
            <person name="Oldroyd G.E."/>
            <person name="Geurts R."/>
            <person name="Cannon S.B."/>
            <person name="Udvardi M.K."/>
            <person name="Benedito V.A."/>
            <person name="Mayer K.F."/>
            <person name="Gouzy J."/>
            <person name="Schoof H."/>
            <person name="Van de Peer Y."/>
            <person name="Proost S."/>
            <person name="Cook D.R."/>
            <person name="Meyers B.C."/>
            <person name="Spannagl M."/>
            <person name="Cheung F."/>
            <person name="De Mita S."/>
            <person name="Krishnakumar V."/>
            <person name="Gundlach H."/>
            <person name="Zhou S."/>
            <person name="Mudge J."/>
            <person name="Bharti A.K."/>
            <person name="Murray J.D."/>
            <person name="Naoumkina M.A."/>
            <person name="Rosen B."/>
            <person name="Silverstein K.A."/>
            <person name="Tang H."/>
            <person name="Rombauts S."/>
            <person name="Zhao P.X."/>
            <person name="Zhou P."/>
            <person name="Barbe V."/>
            <person name="Bardou P."/>
            <person name="Bechner M."/>
            <person name="Bellec A."/>
            <person name="Berger A."/>
            <person name="Berges H."/>
            <person name="Bidwell S."/>
            <person name="Bisseling T."/>
            <person name="Choisne N."/>
            <person name="Couloux A."/>
            <person name="Denny R."/>
            <person name="Deshpande S."/>
            <person name="Dai X."/>
            <person name="Doyle J.J."/>
            <person name="Dudez A.M."/>
            <person name="Farmer A.D."/>
            <person name="Fouteau S."/>
            <person name="Franken C."/>
            <person name="Gibelin C."/>
            <person name="Gish J."/>
            <person name="Goldstein S."/>
            <person name="Gonzalez A.J."/>
            <person name="Green P.J."/>
            <person name="Hallab A."/>
            <person name="Hartog M."/>
            <person name="Hua A."/>
            <person name="Humphray S.J."/>
            <person name="Jeong D.H."/>
            <person name="Jing Y."/>
            <person name="Jocker A."/>
            <person name="Kenton S.M."/>
            <person name="Kim D.J."/>
            <person name="Klee K."/>
            <person name="Lai H."/>
            <person name="Lang C."/>
            <person name="Lin S."/>
            <person name="Macmil S.L."/>
            <person name="Magdelenat G."/>
            <person name="Matthews L."/>
            <person name="McCorrison J."/>
            <person name="Monaghan E.L."/>
            <person name="Mun J.H."/>
            <person name="Najar F.Z."/>
            <person name="Nicholson C."/>
            <person name="Noirot C."/>
            <person name="O'Bleness M."/>
            <person name="Paule C.R."/>
            <person name="Poulain J."/>
            <person name="Prion F."/>
            <person name="Qin B."/>
            <person name="Qu C."/>
            <person name="Retzel E.F."/>
            <person name="Riddle C."/>
            <person name="Sallet E."/>
            <person name="Samain S."/>
            <person name="Samson N."/>
            <person name="Sanders I."/>
            <person name="Saurat O."/>
            <person name="Scarpelli C."/>
            <person name="Schiex T."/>
            <person name="Segurens B."/>
            <person name="Severin A.J."/>
            <person name="Sherrier D.J."/>
            <person name="Shi R."/>
            <person name="Sims S."/>
            <person name="Singer S.R."/>
            <person name="Sinharoy S."/>
            <person name="Sterck L."/>
            <person name="Viollet A."/>
            <person name="Wang B.B."/>
            <person name="Wang K."/>
            <person name="Wang M."/>
            <person name="Wang X."/>
            <person name="Warfsmann J."/>
            <person name="Weissenbach J."/>
            <person name="White D.D."/>
            <person name="White J.D."/>
            <person name="Wiley G.B."/>
            <person name="Wincker P."/>
            <person name="Xing Y."/>
            <person name="Yang L."/>
            <person name="Yao Z."/>
            <person name="Ying F."/>
            <person name="Zhai J."/>
            <person name="Zhou L."/>
            <person name="Zuber A."/>
            <person name="Denarie J."/>
            <person name="Dixon R.A."/>
            <person name="May G.D."/>
            <person name="Schwartz D.C."/>
            <person name="Rogers J."/>
            <person name="Quetier F."/>
            <person name="Town C.D."/>
            <person name="Roe B.A."/>
        </authorList>
    </citation>
    <scope>NUCLEOTIDE SEQUENCE [LARGE SCALE GENOMIC DNA]</scope>
    <source>
        <strain evidence="1">A17</strain>
        <strain evidence="3 4">cv. Jemalong A17</strain>
    </source>
</reference>
<keyword evidence="4" id="KW-1185">Reference proteome</keyword>
<dbReference type="InterPro" id="IPR015424">
    <property type="entry name" value="PyrdxlP-dep_Trfase"/>
</dbReference>
<dbReference type="HOGENOM" id="CLU_2149618_0_0_1"/>
<dbReference type="EC" id="2.6.1.11" evidence="2"/>
<name>A0A072TKA6_MEDTR</name>
<evidence type="ECO:0000313" key="2">
    <source>
        <dbReference type="EMBL" id="RHN38715.1"/>
    </source>
</evidence>
<reference evidence="1 4" key="2">
    <citation type="journal article" date="2014" name="BMC Genomics">
        <title>An improved genome release (version Mt4.0) for the model legume Medicago truncatula.</title>
        <authorList>
            <person name="Tang H."/>
            <person name="Krishnakumar V."/>
            <person name="Bidwell S."/>
            <person name="Rosen B."/>
            <person name="Chan A."/>
            <person name="Zhou S."/>
            <person name="Gentzbittel L."/>
            <person name="Childs K.L."/>
            <person name="Yandell M."/>
            <person name="Gundlach H."/>
            <person name="Mayer K.F."/>
            <person name="Schwartz D.C."/>
            <person name="Town C.D."/>
        </authorList>
    </citation>
    <scope>GENOME REANNOTATION</scope>
    <source>
        <strain evidence="1">A17</strain>
        <strain evidence="3 4">cv. Jemalong A17</strain>
    </source>
</reference>
<keyword evidence="2" id="KW-0808">Transferase</keyword>
<dbReference type="Proteomes" id="UP000265566">
    <property type="component" value="Chromosome 8"/>
</dbReference>